<sequence>MPQQPSATCHKPPESCGNAWRAHGPQWEIQDAAHAGAEYHALGPLSDFGTVNLTEPPPAQNSLFACAKGLSNALMCSIEAFVAWQRRSGVLAADTLRGRGEDWTLLPPDVSGASATLYRVWSRDDKPVTLAGSAFSTVKPFED</sequence>
<dbReference type="RefSeq" id="XP_067691859.1">
    <property type="nucleotide sequence ID" value="XM_067835293.1"/>
</dbReference>
<gene>
    <name evidence="1" type="ORF">CUR178_03561</name>
</gene>
<evidence type="ECO:0000313" key="1">
    <source>
        <dbReference type="EMBL" id="KAG5475848.1"/>
    </source>
</evidence>
<evidence type="ECO:0000313" key="2">
    <source>
        <dbReference type="Proteomes" id="UP000674179"/>
    </source>
</evidence>
<dbReference type="AlphaFoldDB" id="A0A836H6A2"/>
<dbReference type="Proteomes" id="UP000674179">
    <property type="component" value="Chromosome 27"/>
</dbReference>
<name>A0A836H6A2_LEIEN</name>
<comment type="caution">
    <text evidence="1">The sequence shown here is derived from an EMBL/GenBank/DDBJ whole genome shotgun (WGS) entry which is preliminary data.</text>
</comment>
<reference evidence="1 2" key="1">
    <citation type="submission" date="2021-02" db="EMBL/GenBank/DDBJ databases">
        <title>Leishmania (Mundinia) enrietti genome sequencing and assembly.</title>
        <authorList>
            <person name="Almutairi H."/>
            <person name="Gatherer D."/>
        </authorList>
    </citation>
    <scope>NUCLEOTIDE SEQUENCE [LARGE SCALE GENOMIC DNA]</scope>
    <source>
        <strain evidence="1">CUR178</strain>
    </source>
</reference>
<dbReference type="EMBL" id="JAFHKP010000027">
    <property type="protein sequence ID" value="KAG5475848.1"/>
    <property type="molecule type" value="Genomic_DNA"/>
</dbReference>
<dbReference type="KEGG" id="lenr:94170803"/>
<dbReference type="GeneID" id="94170803"/>
<accession>A0A836H6A2</accession>
<keyword evidence="2" id="KW-1185">Reference proteome</keyword>
<organism evidence="1 2">
    <name type="scientific">Leishmania enriettii</name>
    <dbReference type="NCBI Taxonomy" id="5663"/>
    <lineage>
        <taxon>Eukaryota</taxon>
        <taxon>Discoba</taxon>
        <taxon>Euglenozoa</taxon>
        <taxon>Kinetoplastea</taxon>
        <taxon>Metakinetoplastina</taxon>
        <taxon>Trypanosomatida</taxon>
        <taxon>Trypanosomatidae</taxon>
        <taxon>Leishmaniinae</taxon>
        <taxon>Leishmania</taxon>
    </lineage>
</organism>
<proteinExistence type="predicted"/>
<protein>
    <submittedName>
        <fullName evidence="1">Uncharacterized protein</fullName>
    </submittedName>
</protein>